<gene>
    <name evidence="1" type="ORF">AB5J55_19080</name>
</gene>
<dbReference type="AlphaFoldDB" id="A0AB39N1H7"/>
<dbReference type="InterPro" id="IPR012349">
    <property type="entry name" value="Split_barrel_FMN-bd"/>
</dbReference>
<dbReference type="SUPFAM" id="SSF50475">
    <property type="entry name" value="FMN-binding split barrel"/>
    <property type="match status" value="1"/>
</dbReference>
<dbReference type="PANTHER" id="PTHR42815">
    <property type="entry name" value="FAD-BINDING, PUTATIVE (AFU_ORTHOLOGUE AFUA_6G07600)-RELATED"/>
    <property type="match status" value="1"/>
</dbReference>
<name>A0AB39N1H7_9ACTN</name>
<proteinExistence type="predicted"/>
<dbReference type="PANTHER" id="PTHR42815:SF2">
    <property type="entry name" value="FAD-BINDING, PUTATIVE (AFU_ORTHOLOGUE AFUA_6G07600)-RELATED"/>
    <property type="match status" value="1"/>
</dbReference>
<accession>A0AB39N1H7</accession>
<sequence>MPRDSDRPANFHSGELTAQIRAGQTVEAECLGPVVKPFLAEGGRSLIDSARIAVATTIGPNGAPMLSLLAVDAGAFGALGSSGLTIPRAAVSSEDALFDNLRRDRRIGLVYLDPYTRRRFRVNGEVVDSRTDPLEVSILEAFPNCKKYLVRQQLTSSKQVCPKAATRGRSITRADAALLCQASLVFVGTANPQGQLDAATRSGDPGFIREVARNTFEIPDFAGNAMYQTIGNLLLEPRASIGFVAGDEFVVLTGSSTTHWEDEAERSGGNGRFWRFTPRSWRRVPLPMPVELSGYDRSRHTPVLD</sequence>
<organism evidence="1">
    <name type="scientific">Streptomyces sp. R11</name>
    <dbReference type="NCBI Taxonomy" id="3238625"/>
    <lineage>
        <taxon>Bacteria</taxon>
        <taxon>Bacillati</taxon>
        <taxon>Actinomycetota</taxon>
        <taxon>Actinomycetes</taxon>
        <taxon>Kitasatosporales</taxon>
        <taxon>Streptomycetaceae</taxon>
        <taxon>Streptomyces</taxon>
    </lineage>
</organism>
<reference evidence="1" key="1">
    <citation type="submission" date="2024-07" db="EMBL/GenBank/DDBJ databases">
        <authorList>
            <person name="Yu S.T."/>
        </authorList>
    </citation>
    <scope>NUCLEOTIDE SEQUENCE</scope>
    <source>
        <strain evidence="1">R11</strain>
    </source>
</reference>
<dbReference type="RefSeq" id="WP_369271852.1">
    <property type="nucleotide sequence ID" value="NZ_CP163432.1"/>
</dbReference>
<dbReference type="EMBL" id="CP163432">
    <property type="protein sequence ID" value="XDQ11621.1"/>
    <property type="molecule type" value="Genomic_DNA"/>
</dbReference>
<dbReference type="Gene3D" id="2.30.110.10">
    <property type="entry name" value="Electron Transport, Fmn-binding Protein, Chain A"/>
    <property type="match status" value="2"/>
</dbReference>
<evidence type="ECO:0000313" key="1">
    <source>
        <dbReference type="EMBL" id="XDQ11621.1"/>
    </source>
</evidence>
<protein>
    <submittedName>
        <fullName evidence="1">Pyridoxamine 5'-phosphate oxidase family protein</fullName>
    </submittedName>
</protein>